<keyword evidence="7" id="KW-0460">Magnesium</keyword>
<protein>
    <submittedName>
        <fullName evidence="9">Endonuclease/exonuclease/phosphatase family protein</fullName>
    </submittedName>
</protein>
<dbReference type="RefSeq" id="WP_068689746.1">
    <property type="nucleotide sequence ID" value="NZ_CP063196.1"/>
</dbReference>
<dbReference type="PANTHER" id="PTHR15822:SF4">
    <property type="entry name" value="TYROSYL-DNA PHOSPHODIESTERASE 2"/>
    <property type="match status" value="1"/>
</dbReference>
<keyword evidence="4" id="KW-0479">Metal-binding</keyword>
<dbReference type="PANTHER" id="PTHR15822">
    <property type="entry name" value="TRAF AND TNF RECEPTOR-ASSOCIATED PROTEIN"/>
    <property type="match status" value="1"/>
</dbReference>
<dbReference type="Proteomes" id="UP000265719">
    <property type="component" value="Chromosome"/>
</dbReference>
<dbReference type="KEGG" id="thao:NI17_002550"/>
<evidence type="ECO:0000313" key="9">
    <source>
        <dbReference type="EMBL" id="UOE20145.1"/>
    </source>
</evidence>
<dbReference type="GO" id="GO:0006281">
    <property type="term" value="P:DNA repair"/>
    <property type="evidence" value="ECO:0007669"/>
    <property type="project" value="UniProtKB-KW"/>
</dbReference>
<evidence type="ECO:0000256" key="8">
    <source>
        <dbReference type="ARBA" id="ARBA00023204"/>
    </source>
</evidence>
<evidence type="ECO:0000256" key="4">
    <source>
        <dbReference type="ARBA" id="ARBA00022723"/>
    </source>
</evidence>
<dbReference type="GO" id="GO:0016787">
    <property type="term" value="F:hydrolase activity"/>
    <property type="evidence" value="ECO:0007669"/>
    <property type="project" value="UniProtKB-KW"/>
</dbReference>
<dbReference type="AlphaFoldDB" id="A0A399G0H5"/>
<dbReference type="InterPro" id="IPR051547">
    <property type="entry name" value="TDP2-like"/>
</dbReference>
<reference evidence="9" key="1">
    <citation type="submission" date="2020-10" db="EMBL/GenBank/DDBJ databases">
        <title>De novo genome project of the cellulose decomposer Thermobifida halotolerans type strain.</title>
        <authorList>
            <person name="Nagy I."/>
            <person name="Horvath B."/>
            <person name="Kukolya J."/>
            <person name="Nagy I."/>
            <person name="Orsini M."/>
        </authorList>
    </citation>
    <scope>NUCLEOTIDE SEQUENCE</scope>
    <source>
        <strain evidence="9">DSM 44931</strain>
    </source>
</reference>
<keyword evidence="10" id="KW-1185">Reference proteome</keyword>
<gene>
    <name evidence="9" type="ORF">NI17_002550</name>
</gene>
<dbReference type="InterPro" id="IPR036691">
    <property type="entry name" value="Endo/exonu/phosph_ase_sf"/>
</dbReference>
<evidence type="ECO:0000256" key="5">
    <source>
        <dbReference type="ARBA" id="ARBA00022763"/>
    </source>
</evidence>
<dbReference type="InterPro" id="IPR005135">
    <property type="entry name" value="Endo/exonuclease/phosphatase"/>
</dbReference>
<proteinExistence type="predicted"/>
<dbReference type="SUPFAM" id="SSF56219">
    <property type="entry name" value="DNase I-like"/>
    <property type="match status" value="1"/>
</dbReference>
<dbReference type="OrthoDB" id="3820230at2"/>
<organism evidence="9 10">
    <name type="scientific">Thermobifida halotolerans</name>
    <dbReference type="NCBI Taxonomy" id="483545"/>
    <lineage>
        <taxon>Bacteria</taxon>
        <taxon>Bacillati</taxon>
        <taxon>Actinomycetota</taxon>
        <taxon>Actinomycetes</taxon>
        <taxon>Streptosporangiales</taxon>
        <taxon>Nocardiopsidaceae</taxon>
        <taxon>Thermobifida</taxon>
    </lineage>
</organism>
<evidence type="ECO:0000256" key="1">
    <source>
        <dbReference type="ARBA" id="ARBA00001936"/>
    </source>
</evidence>
<keyword evidence="6" id="KW-0378">Hydrolase</keyword>
<keyword evidence="8" id="KW-0234">DNA repair</keyword>
<comment type="cofactor">
    <cofactor evidence="1">
        <name>Mn(2+)</name>
        <dbReference type="ChEBI" id="CHEBI:29035"/>
    </cofactor>
</comment>
<sequence>MTTVLRVLSYNIRSLRDDPAAVVRVIRSCRPDVVCLQEAPRLLGWRLGRWRLARRCGLRAAVRRRPGGLEILTGPGVTVERRRHRRLRRHPRLQLRALSTAVVRMAGRRAAVAVSHLDLCERARLEHAEQVLAFLERENAPVVLAVDVNEESHGPAWRLLADRLVDAGSGAGPTFPARRPRNRIDTVFVDPRLTVLAAGVPREPSAQDLAAASDHLPVLAEISLEE</sequence>
<evidence type="ECO:0000256" key="6">
    <source>
        <dbReference type="ARBA" id="ARBA00022801"/>
    </source>
</evidence>
<keyword evidence="5" id="KW-0227">DNA damage</keyword>
<evidence type="ECO:0000256" key="2">
    <source>
        <dbReference type="ARBA" id="ARBA00001946"/>
    </source>
</evidence>
<dbReference type="Gene3D" id="3.60.10.10">
    <property type="entry name" value="Endonuclease/exonuclease/phosphatase"/>
    <property type="match status" value="1"/>
</dbReference>
<keyword evidence="3" id="KW-0540">Nuclease</keyword>
<name>A0A399G0H5_9ACTN</name>
<dbReference type="EMBL" id="CP063196">
    <property type="protein sequence ID" value="UOE20145.1"/>
    <property type="molecule type" value="Genomic_DNA"/>
</dbReference>
<dbReference type="GO" id="GO:0004519">
    <property type="term" value="F:endonuclease activity"/>
    <property type="evidence" value="ECO:0007669"/>
    <property type="project" value="UniProtKB-KW"/>
</dbReference>
<dbReference type="Pfam" id="PF03372">
    <property type="entry name" value="Exo_endo_phos"/>
    <property type="match status" value="1"/>
</dbReference>
<accession>A0A399G0H5</accession>
<evidence type="ECO:0000313" key="10">
    <source>
        <dbReference type="Proteomes" id="UP000265719"/>
    </source>
</evidence>
<keyword evidence="9" id="KW-0255">Endonuclease</keyword>
<comment type="cofactor">
    <cofactor evidence="2">
        <name>Mg(2+)</name>
        <dbReference type="ChEBI" id="CHEBI:18420"/>
    </cofactor>
</comment>
<evidence type="ECO:0000256" key="7">
    <source>
        <dbReference type="ARBA" id="ARBA00022842"/>
    </source>
</evidence>
<evidence type="ECO:0000256" key="3">
    <source>
        <dbReference type="ARBA" id="ARBA00022722"/>
    </source>
</evidence>
<dbReference type="GO" id="GO:0046872">
    <property type="term" value="F:metal ion binding"/>
    <property type="evidence" value="ECO:0007669"/>
    <property type="project" value="UniProtKB-KW"/>
</dbReference>